<accession>X1JHJ8</accession>
<reference evidence="1" key="1">
    <citation type="journal article" date="2014" name="Front. Microbiol.">
        <title>High frequency of phylogenetically diverse reductive dehalogenase-homologous genes in deep subseafloor sedimentary metagenomes.</title>
        <authorList>
            <person name="Kawai M."/>
            <person name="Futagami T."/>
            <person name="Toyoda A."/>
            <person name="Takaki Y."/>
            <person name="Nishi S."/>
            <person name="Hori S."/>
            <person name="Arai W."/>
            <person name="Tsubouchi T."/>
            <person name="Morono Y."/>
            <person name="Uchiyama I."/>
            <person name="Ito T."/>
            <person name="Fujiyama A."/>
            <person name="Inagaki F."/>
            <person name="Takami H."/>
        </authorList>
    </citation>
    <scope>NUCLEOTIDE SEQUENCE</scope>
    <source>
        <strain evidence="1">Expedition CK06-06</strain>
    </source>
</reference>
<protein>
    <submittedName>
        <fullName evidence="1">Uncharacterized protein</fullName>
    </submittedName>
</protein>
<evidence type="ECO:0000313" key="1">
    <source>
        <dbReference type="EMBL" id="GAH69233.1"/>
    </source>
</evidence>
<comment type="caution">
    <text evidence="1">The sequence shown here is derived from an EMBL/GenBank/DDBJ whole genome shotgun (WGS) entry which is preliminary data.</text>
</comment>
<name>X1JHJ8_9ZZZZ</name>
<dbReference type="EMBL" id="BARU01034928">
    <property type="protein sequence ID" value="GAH69233.1"/>
    <property type="molecule type" value="Genomic_DNA"/>
</dbReference>
<feature type="non-terminal residue" evidence="1">
    <location>
        <position position="1"/>
    </location>
</feature>
<sequence>PPADIARLQEIWDELKSTIDEKKKDQLADEVNQLHMKNIWVIGTVGGYFIPVIVKNNFRNVPERVFADPAIPDCLDPEQFFIRQK</sequence>
<organism evidence="1">
    <name type="scientific">marine sediment metagenome</name>
    <dbReference type="NCBI Taxonomy" id="412755"/>
    <lineage>
        <taxon>unclassified sequences</taxon>
        <taxon>metagenomes</taxon>
        <taxon>ecological metagenomes</taxon>
    </lineage>
</organism>
<gene>
    <name evidence="1" type="ORF">S03H2_54754</name>
</gene>
<dbReference type="AlphaFoldDB" id="X1JHJ8"/>
<proteinExistence type="predicted"/>